<evidence type="ECO:0000313" key="2">
    <source>
        <dbReference type="Proteomes" id="UP000708148"/>
    </source>
</evidence>
<dbReference type="EMBL" id="CAJHUC010000587">
    <property type="protein sequence ID" value="CAD7696974.1"/>
    <property type="molecule type" value="Genomic_DNA"/>
</dbReference>
<dbReference type="Proteomes" id="UP000708148">
    <property type="component" value="Unassembled WGS sequence"/>
</dbReference>
<keyword evidence="2" id="KW-1185">Reference proteome</keyword>
<name>A0A8S1ITJ3_9CHLO</name>
<sequence>MSGARPPLTRHRREADGIAGAPLAWAQDVVFAAEGLSASQDGPAWSLYCVADGHMGLAAANYVEANLWRVLAPMLPKARMPDCDSE</sequence>
<organism evidence="1 2">
    <name type="scientific">Ostreobium quekettii</name>
    <dbReference type="NCBI Taxonomy" id="121088"/>
    <lineage>
        <taxon>Eukaryota</taxon>
        <taxon>Viridiplantae</taxon>
        <taxon>Chlorophyta</taxon>
        <taxon>core chlorophytes</taxon>
        <taxon>Ulvophyceae</taxon>
        <taxon>TCBD clade</taxon>
        <taxon>Bryopsidales</taxon>
        <taxon>Ostreobineae</taxon>
        <taxon>Ostreobiaceae</taxon>
        <taxon>Ostreobium</taxon>
    </lineage>
</organism>
<proteinExistence type="predicted"/>
<protein>
    <submittedName>
        <fullName evidence="1">Uncharacterized protein</fullName>
    </submittedName>
</protein>
<accession>A0A8S1ITJ3</accession>
<evidence type="ECO:0000313" key="1">
    <source>
        <dbReference type="EMBL" id="CAD7696974.1"/>
    </source>
</evidence>
<dbReference type="AlphaFoldDB" id="A0A8S1ITJ3"/>
<dbReference type="OrthoDB" id="575442at2759"/>
<dbReference type="Gene3D" id="3.60.40.10">
    <property type="entry name" value="PPM-type phosphatase domain"/>
    <property type="match status" value="1"/>
</dbReference>
<gene>
    <name evidence="1" type="ORF">OSTQU699_LOCUS2335</name>
</gene>
<comment type="caution">
    <text evidence="1">The sequence shown here is derived from an EMBL/GenBank/DDBJ whole genome shotgun (WGS) entry which is preliminary data.</text>
</comment>
<feature type="non-terminal residue" evidence="1">
    <location>
        <position position="86"/>
    </location>
</feature>
<dbReference type="InterPro" id="IPR036457">
    <property type="entry name" value="PPM-type-like_dom_sf"/>
</dbReference>
<dbReference type="SUPFAM" id="SSF81606">
    <property type="entry name" value="PP2C-like"/>
    <property type="match status" value="1"/>
</dbReference>
<reference evidence="1" key="1">
    <citation type="submission" date="2020-12" db="EMBL/GenBank/DDBJ databases">
        <authorList>
            <person name="Iha C."/>
        </authorList>
    </citation>
    <scope>NUCLEOTIDE SEQUENCE</scope>
</reference>